<dbReference type="AlphaFoldDB" id="A0AAW0BPR1"/>
<keyword evidence="5" id="KW-1185">Reference proteome</keyword>
<evidence type="ECO:0000313" key="5">
    <source>
        <dbReference type="Proteomes" id="UP001383192"/>
    </source>
</evidence>
<feature type="region of interest" description="Disordered" evidence="1">
    <location>
        <begin position="134"/>
        <end position="156"/>
    </location>
</feature>
<organism evidence="4 5">
    <name type="scientific">Paramarasmius palmivorus</name>
    <dbReference type="NCBI Taxonomy" id="297713"/>
    <lineage>
        <taxon>Eukaryota</taxon>
        <taxon>Fungi</taxon>
        <taxon>Dikarya</taxon>
        <taxon>Basidiomycota</taxon>
        <taxon>Agaricomycotina</taxon>
        <taxon>Agaricomycetes</taxon>
        <taxon>Agaricomycetidae</taxon>
        <taxon>Agaricales</taxon>
        <taxon>Marasmiineae</taxon>
        <taxon>Marasmiaceae</taxon>
        <taxon>Paramarasmius</taxon>
    </lineage>
</organism>
<keyword evidence="2" id="KW-1133">Transmembrane helix</keyword>
<evidence type="ECO:0000256" key="1">
    <source>
        <dbReference type="SAM" id="MobiDB-lite"/>
    </source>
</evidence>
<evidence type="ECO:0000313" key="4">
    <source>
        <dbReference type="EMBL" id="KAK7027924.1"/>
    </source>
</evidence>
<feature type="compositionally biased region" description="Polar residues" evidence="1">
    <location>
        <begin position="226"/>
        <end position="235"/>
    </location>
</feature>
<evidence type="ECO:0000256" key="2">
    <source>
        <dbReference type="SAM" id="Phobius"/>
    </source>
</evidence>
<feature type="transmembrane region" description="Helical" evidence="2">
    <location>
        <begin position="162"/>
        <end position="184"/>
    </location>
</feature>
<evidence type="ECO:0000256" key="3">
    <source>
        <dbReference type="SAM" id="SignalP"/>
    </source>
</evidence>
<keyword evidence="2" id="KW-0812">Transmembrane</keyword>
<proteinExistence type="predicted"/>
<comment type="caution">
    <text evidence="4">The sequence shown here is derived from an EMBL/GenBank/DDBJ whole genome shotgun (WGS) entry which is preliminary data.</text>
</comment>
<gene>
    <name evidence="4" type="ORF">VNI00_015140</name>
</gene>
<reference evidence="4 5" key="1">
    <citation type="submission" date="2024-01" db="EMBL/GenBank/DDBJ databases">
        <title>A draft genome for a cacao thread blight-causing isolate of Paramarasmius palmivorus.</title>
        <authorList>
            <person name="Baruah I.K."/>
            <person name="Bukari Y."/>
            <person name="Amoako-Attah I."/>
            <person name="Meinhardt L.W."/>
            <person name="Bailey B.A."/>
            <person name="Cohen S.P."/>
        </authorList>
    </citation>
    <scope>NUCLEOTIDE SEQUENCE [LARGE SCALE GENOMIC DNA]</scope>
    <source>
        <strain evidence="4 5">GH-12</strain>
    </source>
</reference>
<keyword evidence="3" id="KW-0732">Signal</keyword>
<sequence length="308" mass="33943">MLWFLLILLAVQVSPQQYHKIIIQDVQTSWAPASAISLIITWNFNDGEHKNEKPLFALVQASDDPLVFNATEACELAAPCLPLFTLPPSISGELKFHLQAHLENGSEDFDDRQIAVNVAGSEANASVISVSFPTSTMSSTSSSPPTATPAASHGPNPNNPTIIGAAVGSVTGFILIMVSLICLLRRRSRRRKSAIGFNRNMMVKGTGDLEVEADMDPRRHSDHRYSSLSTASDIVSDSELTEKQTERQMEIDERLHHLNDLLGTLESQPQAENDGSIGKVKDRIKRFTVLKEGDWAREMSDEKPVELR</sequence>
<feature type="region of interest" description="Disordered" evidence="1">
    <location>
        <begin position="217"/>
        <end position="240"/>
    </location>
</feature>
<dbReference type="EMBL" id="JAYKXP010000093">
    <property type="protein sequence ID" value="KAK7027924.1"/>
    <property type="molecule type" value="Genomic_DNA"/>
</dbReference>
<dbReference type="Proteomes" id="UP001383192">
    <property type="component" value="Unassembled WGS sequence"/>
</dbReference>
<feature type="compositionally biased region" description="Low complexity" evidence="1">
    <location>
        <begin position="134"/>
        <end position="152"/>
    </location>
</feature>
<keyword evidence="2" id="KW-0472">Membrane</keyword>
<accession>A0AAW0BPR1</accession>
<feature type="chain" id="PRO_5043821848" evidence="3">
    <location>
        <begin position="16"/>
        <end position="308"/>
    </location>
</feature>
<feature type="signal peptide" evidence="3">
    <location>
        <begin position="1"/>
        <end position="15"/>
    </location>
</feature>
<name>A0AAW0BPR1_9AGAR</name>
<protein>
    <submittedName>
        <fullName evidence="4">Uncharacterized protein</fullName>
    </submittedName>
</protein>